<dbReference type="RefSeq" id="WP_093891234.1">
    <property type="nucleotide sequence ID" value="NZ_FOQY01000037.1"/>
</dbReference>
<name>A0A1I4CSM6_9ACTN</name>
<comment type="catalytic activity">
    <reaction evidence="11">
        <text>N(6)-(pyridoxal phosphate)-L-lysyl-[4-amino-5-hydroxymethyl-2-methylpyrimidine phosphate synthase] + L-histidyl-[4-amino-5-hydroxymethyl-2-methylpyrimidine phosphate synthase] + 2 Fe(3+) + 4 H2O = L-lysyl-[4-amino-5-hydroxymethyl-2-methylpyrimidine phosphate synthase] + (2S)-2-amino-5-hydroxy-4-oxopentanoyl-[4-amino-5-hydroxymethyl-2-methylpyrimidine phosphate synthase] + 4-amino-2-methyl-5-(phosphooxymethyl)pyrimidine + 3-oxopropanoate + 2 Fe(2+) + 2 H(+)</text>
        <dbReference type="Rhea" id="RHEA:65756"/>
        <dbReference type="Rhea" id="RHEA-COMP:16892"/>
        <dbReference type="Rhea" id="RHEA-COMP:16893"/>
        <dbReference type="Rhea" id="RHEA-COMP:16894"/>
        <dbReference type="Rhea" id="RHEA-COMP:16895"/>
        <dbReference type="ChEBI" id="CHEBI:15377"/>
        <dbReference type="ChEBI" id="CHEBI:15378"/>
        <dbReference type="ChEBI" id="CHEBI:29033"/>
        <dbReference type="ChEBI" id="CHEBI:29034"/>
        <dbReference type="ChEBI" id="CHEBI:29969"/>
        <dbReference type="ChEBI" id="CHEBI:29979"/>
        <dbReference type="ChEBI" id="CHEBI:33190"/>
        <dbReference type="ChEBI" id="CHEBI:58354"/>
        <dbReference type="ChEBI" id="CHEBI:143915"/>
        <dbReference type="ChEBI" id="CHEBI:157692"/>
    </reaction>
    <physiologicalReaction direction="left-to-right" evidence="11">
        <dbReference type="Rhea" id="RHEA:65757"/>
    </physiologicalReaction>
</comment>
<evidence type="ECO:0000313" key="15">
    <source>
        <dbReference type="Proteomes" id="UP000199111"/>
    </source>
</evidence>
<dbReference type="InterPro" id="IPR027939">
    <property type="entry name" value="NMT1/THI5"/>
</dbReference>
<evidence type="ECO:0000256" key="8">
    <source>
        <dbReference type="ARBA" id="ARBA00022977"/>
    </source>
</evidence>
<proteinExistence type="inferred from homology"/>
<evidence type="ECO:0000313" key="14">
    <source>
        <dbReference type="EMBL" id="SFK84294.1"/>
    </source>
</evidence>
<dbReference type="GO" id="GO:0046872">
    <property type="term" value="F:metal ion binding"/>
    <property type="evidence" value="ECO:0007669"/>
    <property type="project" value="UniProtKB-KW"/>
</dbReference>
<evidence type="ECO:0000256" key="12">
    <source>
        <dbReference type="SAM" id="SignalP"/>
    </source>
</evidence>
<keyword evidence="5" id="KW-0808">Transferase</keyword>
<feature type="signal peptide" evidence="12">
    <location>
        <begin position="1"/>
        <end position="20"/>
    </location>
</feature>
<dbReference type="Proteomes" id="UP000199111">
    <property type="component" value="Unassembled WGS sequence"/>
</dbReference>
<keyword evidence="6" id="KW-0479">Metal-binding</keyword>
<dbReference type="PANTHER" id="PTHR31528:SF1">
    <property type="entry name" value="4-AMINO-5-HYDROXYMETHYL-2-METHYLPYRIMIDINE PHOSPHATE SYNTHASE THI11-RELATED"/>
    <property type="match status" value="1"/>
</dbReference>
<evidence type="ECO:0000256" key="4">
    <source>
        <dbReference type="ARBA" id="ARBA00011738"/>
    </source>
</evidence>
<evidence type="ECO:0000256" key="10">
    <source>
        <dbReference type="ARBA" id="ARBA00033171"/>
    </source>
</evidence>
<evidence type="ECO:0000256" key="5">
    <source>
        <dbReference type="ARBA" id="ARBA00022679"/>
    </source>
</evidence>
<keyword evidence="8" id="KW-0784">Thiamine biosynthesis</keyword>
<dbReference type="GO" id="GO:0016740">
    <property type="term" value="F:transferase activity"/>
    <property type="evidence" value="ECO:0007669"/>
    <property type="project" value="UniProtKB-KW"/>
</dbReference>
<dbReference type="Gene3D" id="3.40.190.10">
    <property type="entry name" value="Periplasmic binding protein-like II"/>
    <property type="match status" value="2"/>
</dbReference>
<evidence type="ECO:0000256" key="9">
    <source>
        <dbReference type="ARBA" id="ARBA00023004"/>
    </source>
</evidence>
<comment type="similarity">
    <text evidence="3">Belongs to the NMT1/THI5 family.</text>
</comment>
<evidence type="ECO:0000256" key="2">
    <source>
        <dbReference type="ARBA" id="ARBA00004948"/>
    </source>
</evidence>
<dbReference type="GO" id="GO:0009228">
    <property type="term" value="P:thiamine biosynthetic process"/>
    <property type="evidence" value="ECO:0007669"/>
    <property type="project" value="UniProtKB-KW"/>
</dbReference>
<feature type="chain" id="PRO_5011527109" description="Thiamine pyrimidine synthase" evidence="12">
    <location>
        <begin position="21"/>
        <end position="343"/>
    </location>
</feature>
<reference evidence="15" key="1">
    <citation type="submission" date="2016-10" db="EMBL/GenBank/DDBJ databases">
        <authorList>
            <person name="Varghese N."/>
            <person name="Submissions S."/>
        </authorList>
    </citation>
    <scope>NUCLEOTIDE SEQUENCE [LARGE SCALE GENOMIC DNA]</scope>
    <source>
        <strain evidence="15">CGMCC 4.2126</strain>
    </source>
</reference>
<evidence type="ECO:0000256" key="1">
    <source>
        <dbReference type="ARBA" id="ARBA00003469"/>
    </source>
</evidence>
<dbReference type="AlphaFoldDB" id="A0A1I4CSM6"/>
<evidence type="ECO:0000259" key="13">
    <source>
        <dbReference type="Pfam" id="PF09084"/>
    </source>
</evidence>
<dbReference type="GeneID" id="96302680"/>
<feature type="domain" description="SsuA/THI5-like" evidence="13">
    <location>
        <begin position="59"/>
        <end position="267"/>
    </location>
</feature>
<keyword evidence="15" id="KW-1185">Reference proteome</keyword>
<dbReference type="PANTHER" id="PTHR31528">
    <property type="entry name" value="4-AMINO-5-HYDROXYMETHYL-2-METHYLPYRIMIDINE PHOSPHATE SYNTHASE THI11-RELATED"/>
    <property type="match status" value="1"/>
</dbReference>
<dbReference type="InterPro" id="IPR015168">
    <property type="entry name" value="SsuA/THI5"/>
</dbReference>
<organism evidence="14 15">
    <name type="scientific">Streptosporangium canum</name>
    <dbReference type="NCBI Taxonomy" id="324952"/>
    <lineage>
        <taxon>Bacteria</taxon>
        <taxon>Bacillati</taxon>
        <taxon>Actinomycetota</taxon>
        <taxon>Actinomycetes</taxon>
        <taxon>Streptosporangiales</taxon>
        <taxon>Streptosporangiaceae</taxon>
        <taxon>Streptosporangium</taxon>
    </lineage>
</organism>
<gene>
    <name evidence="14" type="ORF">SAMN05216275_13771</name>
</gene>
<comment type="pathway">
    <text evidence="2">Cofactor biosynthesis; thiamine diphosphate biosynthesis.</text>
</comment>
<evidence type="ECO:0000256" key="6">
    <source>
        <dbReference type="ARBA" id="ARBA00022723"/>
    </source>
</evidence>
<evidence type="ECO:0000256" key="11">
    <source>
        <dbReference type="ARBA" id="ARBA00048179"/>
    </source>
</evidence>
<evidence type="ECO:0000256" key="3">
    <source>
        <dbReference type="ARBA" id="ARBA00009406"/>
    </source>
</evidence>
<keyword evidence="7" id="KW-0663">Pyridoxal phosphate</keyword>
<keyword evidence="9" id="KW-0408">Iron</keyword>
<dbReference type="PROSITE" id="PS51257">
    <property type="entry name" value="PROKAR_LIPOPROTEIN"/>
    <property type="match status" value="1"/>
</dbReference>
<dbReference type="Pfam" id="PF09084">
    <property type="entry name" value="NMT1"/>
    <property type="match status" value="1"/>
</dbReference>
<protein>
    <recommendedName>
        <fullName evidence="10">Thiamine pyrimidine synthase</fullName>
    </recommendedName>
</protein>
<comment type="subunit">
    <text evidence="4">Homodimer.</text>
</comment>
<evidence type="ECO:0000256" key="7">
    <source>
        <dbReference type="ARBA" id="ARBA00022898"/>
    </source>
</evidence>
<accession>A0A1I4CSM6</accession>
<comment type="function">
    <text evidence="1">Responsible for the formation of the pyrimidine heterocycle in the thiamine biosynthesis pathway. Catalyzes the formation of hydroxymethylpyrimidine phosphate (HMP-P) from histidine and pyridoxal phosphate (PLP). The protein uses PLP and the active site histidine to form HMP-P, generating an inactive enzyme. The enzyme can only undergo a single turnover, which suggests it is a suicide enzyme.</text>
</comment>
<sequence length="343" mass="35017">MRRLTRTVAVVTLAAMVAAAAGCGSSDNSDKPNNSSAKPLEKVTYLTSFGNFGRDAYAWVAKEKGFFADAGFEVDIKPGGGTGDNITKVEAGAAMFTPVDLTGLLLARGNGGAKGVVTVAAVQQNTMAAIISLEGNQITTPKDLEGKTLADSPSSVVRNLFPTYAKLAGVDATKVKWVNGQPANLIGLLAGGSVAGIGQFVVGKPTVESVAKGKKAVVLPYSDVMSDLYGNVLITSTKIAKEHPETVKRFTAALIKGLVHSVDNPKESGEILRKNVSAAAAGPAAAEAELMAAFVRPAGSGAAAGTIDMDRVARSIAILHDAGAIPAGLTPDQLIASDLTPTS</sequence>
<keyword evidence="12" id="KW-0732">Signal</keyword>
<dbReference type="SUPFAM" id="SSF53850">
    <property type="entry name" value="Periplasmic binding protein-like II"/>
    <property type="match status" value="1"/>
</dbReference>
<dbReference type="EMBL" id="FOQY01000037">
    <property type="protein sequence ID" value="SFK84294.1"/>
    <property type="molecule type" value="Genomic_DNA"/>
</dbReference>